<dbReference type="Pfam" id="PF21289">
    <property type="entry name" value="EDC4_C"/>
    <property type="match status" value="1"/>
</dbReference>
<keyword evidence="12 17" id="KW-0175">Coiled coil</keyword>
<dbReference type="SUPFAM" id="SSF50978">
    <property type="entry name" value="WD40 repeat-like"/>
    <property type="match status" value="1"/>
</dbReference>
<evidence type="ECO:0000256" key="14">
    <source>
        <dbReference type="ARBA" id="ARBA00023180"/>
    </source>
</evidence>
<feature type="repeat" description="WD" evidence="16">
    <location>
        <begin position="214"/>
        <end position="247"/>
    </location>
</feature>
<feature type="domain" description="Enhancer of mRNA-decapping protein 4 C-terminal" evidence="21">
    <location>
        <begin position="1065"/>
        <end position="1189"/>
    </location>
</feature>
<keyword evidence="7" id="KW-0963">Cytoplasm</keyword>
<keyword evidence="8 16" id="KW-0853">WD repeat</keyword>
<evidence type="ECO:0000259" key="21">
    <source>
        <dbReference type="Pfam" id="PF21289"/>
    </source>
</evidence>
<evidence type="ECO:0000256" key="10">
    <source>
        <dbReference type="ARBA" id="ARBA00022729"/>
    </source>
</evidence>
<keyword evidence="6" id="KW-1003">Cell membrane</keyword>
<dbReference type="GO" id="GO:0031087">
    <property type="term" value="P:deadenylation-independent decapping of nuclear-transcribed mRNA"/>
    <property type="evidence" value="ECO:0007669"/>
    <property type="project" value="InterPro"/>
</dbReference>
<evidence type="ECO:0000256" key="3">
    <source>
        <dbReference type="ARBA" id="ARBA00008377"/>
    </source>
</evidence>
<reference evidence="22" key="1">
    <citation type="journal article" date="2004" name="Nature">
        <title>Genome duplication in the teleost fish Tetraodon nigroviridis reveals the early vertebrate proto-karyotype.</title>
        <authorList>
            <person name="Jaillon O."/>
            <person name="Aury J.-M."/>
            <person name="Brunet F."/>
            <person name="Petit J.-L."/>
            <person name="Stange-Thomann N."/>
            <person name="Mauceli E."/>
            <person name="Bouneau L."/>
            <person name="Fischer C."/>
            <person name="Ozouf-Costaz C."/>
            <person name="Bernot A."/>
            <person name="Nicaud S."/>
            <person name="Jaffe D."/>
            <person name="Fisher S."/>
            <person name="Lutfalla G."/>
            <person name="Dossat C."/>
            <person name="Segurens B."/>
            <person name="Dasilva C."/>
            <person name="Salanoubat M."/>
            <person name="Levy M."/>
            <person name="Boudet N."/>
            <person name="Castellano S."/>
            <person name="Anthouard V."/>
            <person name="Jubin C."/>
            <person name="Castelli V."/>
            <person name="Katinka M."/>
            <person name="Vacherie B."/>
            <person name="Biemont C."/>
            <person name="Skalli Z."/>
            <person name="Cattolico L."/>
            <person name="Poulain J."/>
            <person name="De Berardinis V."/>
            <person name="Cruaud C."/>
            <person name="Duprat S."/>
            <person name="Brottier P."/>
            <person name="Coutanceau J.-P."/>
            <person name="Gouzy J."/>
            <person name="Parra G."/>
            <person name="Lardier G."/>
            <person name="Chapple C."/>
            <person name="McKernan K.J."/>
            <person name="McEwan P."/>
            <person name="Bosak S."/>
            <person name="Kellis M."/>
            <person name="Volff J.-N."/>
            <person name="Guigo R."/>
            <person name="Zody M.C."/>
            <person name="Mesirov J."/>
            <person name="Lindblad-Toh K."/>
            <person name="Birren B."/>
            <person name="Nusbaum C."/>
            <person name="Kahn D."/>
            <person name="Robinson-Rechavi M."/>
            <person name="Laudet V."/>
            <person name="Schachter V."/>
            <person name="Quetier F."/>
            <person name="Saurin W."/>
            <person name="Scarpelli C."/>
            <person name="Wincker P."/>
            <person name="Lander E.S."/>
            <person name="Weissenbach J."/>
            <person name="Roest Crollius H."/>
        </authorList>
    </citation>
    <scope>NUCLEOTIDE SEQUENCE [LARGE SCALE GENOMIC DNA]</scope>
</reference>
<dbReference type="GO" id="GO:0007399">
    <property type="term" value="P:nervous system development"/>
    <property type="evidence" value="ECO:0007669"/>
    <property type="project" value="InterPro"/>
</dbReference>
<dbReference type="PANTHER" id="PTHR15598:SF5">
    <property type="entry name" value="ENHANCER OF MRNA-DECAPPING PROTEIN 4"/>
    <property type="match status" value="1"/>
</dbReference>
<evidence type="ECO:0000256" key="9">
    <source>
        <dbReference type="ARBA" id="ARBA00022622"/>
    </source>
</evidence>
<keyword evidence="19" id="KW-1133">Transmembrane helix</keyword>
<dbReference type="InterPro" id="IPR044938">
    <property type="entry name" value="EDC4_C_sf"/>
</dbReference>
<dbReference type="OrthoDB" id="21128at2759"/>
<dbReference type="InterPro" id="IPR001680">
    <property type="entry name" value="WD40_rpt"/>
</dbReference>
<evidence type="ECO:0000256" key="13">
    <source>
        <dbReference type="ARBA" id="ARBA00023136"/>
    </source>
</evidence>
<dbReference type="FunFam" id="1.10.220.100:FF:000001">
    <property type="entry name" value="Enhancer of mRNA-decapping protein 4"/>
    <property type="match status" value="1"/>
</dbReference>
<evidence type="ECO:0000256" key="15">
    <source>
        <dbReference type="ARBA" id="ARBA00023288"/>
    </source>
</evidence>
<comment type="subcellular location">
    <subcellularLocation>
        <location evidence="2">Cell membrane</location>
        <topology evidence="2">Lipid-anchor</topology>
        <topology evidence="2">GPI-anchor</topology>
    </subcellularLocation>
    <subcellularLocation>
        <location evidence="1">Cytoplasm</location>
        <location evidence="1">P-body</location>
    </subcellularLocation>
</comment>
<comment type="caution">
    <text evidence="22">The sequence shown here is derived from an EMBL/GenBank/DDBJ whole genome shotgun (WGS) entry which is preliminary data.</text>
</comment>
<feature type="region of interest" description="Disordered" evidence="18">
    <location>
        <begin position="661"/>
        <end position="682"/>
    </location>
</feature>
<dbReference type="SMART" id="SM00320">
    <property type="entry name" value="WD40"/>
    <property type="match status" value="2"/>
</dbReference>
<feature type="region of interest" description="Disordered" evidence="18">
    <location>
        <begin position="491"/>
        <end position="520"/>
    </location>
</feature>
<feature type="region of interest" description="Disordered" evidence="18">
    <location>
        <begin position="396"/>
        <end position="418"/>
    </location>
</feature>
<proteinExistence type="inferred from homology"/>
<dbReference type="Gene3D" id="1.10.220.100">
    <property type="entry name" value="conserved c-terminal region of ge- 1"/>
    <property type="match status" value="1"/>
</dbReference>
<keyword evidence="15" id="KW-0449">Lipoprotein</keyword>
<evidence type="ECO:0000256" key="11">
    <source>
        <dbReference type="ARBA" id="ARBA00022737"/>
    </source>
</evidence>
<dbReference type="PROSITE" id="PS50082">
    <property type="entry name" value="WD_REPEATS_2"/>
    <property type="match status" value="1"/>
</dbReference>
<evidence type="ECO:0000256" key="4">
    <source>
        <dbReference type="ARBA" id="ARBA00009639"/>
    </source>
</evidence>
<evidence type="ECO:0000313" key="22">
    <source>
        <dbReference type="EMBL" id="CAF93035.1"/>
    </source>
</evidence>
<evidence type="ECO:0000256" key="18">
    <source>
        <dbReference type="SAM" id="MobiDB-lite"/>
    </source>
</evidence>
<comment type="similarity">
    <text evidence="4">Belongs to the WD repeat EDC4 family.</text>
</comment>
<evidence type="ECO:0000259" key="20">
    <source>
        <dbReference type="Pfam" id="PF16529"/>
    </source>
</evidence>
<evidence type="ECO:0000256" key="6">
    <source>
        <dbReference type="ARBA" id="ARBA00022475"/>
    </source>
</evidence>
<dbReference type="EMBL" id="CAAE01010343">
    <property type="protein sequence ID" value="CAF93035.1"/>
    <property type="molecule type" value="Genomic_DNA"/>
</dbReference>
<feature type="region of interest" description="Disordered" evidence="18">
    <location>
        <begin position="705"/>
        <end position="744"/>
    </location>
</feature>
<evidence type="ECO:0000256" key="19">
    <source>
        <dbReference type="SAM" id="Phobius"/>
    </source>
</evidence>
<keyword evidence="9" id="KW-0336">GPI-anchor</keyword>
<comment type="similarity">
    <text evidence="3">Belongs to the neuritin family.</text>
</comment>
<keyword evidence="11" id="KW-0677">Repeat</keyword>
<feature type="compositionally biased region" description="Low complexity" evidence="18">
    <location>
        <begin position="508"/>
        <end position="519"/>
    </location>
</feature>
<evidence type="ECO:0000256" key="8">
    <source>
        <dbReference type="ARBA" id="ARBA00022574"/>
    </source>
</evidence>
<feature type="transmembrane region" description="Helical" evidence="19">
    <location>
        <begin position="1386"/>
        <end position="1408"/>
    </location>
</feature>
<dbReference type="InterPro" id="IPR036322">
    <property type="entry name" value="WD40_repeat_dom_sf"/>
</dbReference>
<dbReference type="GO" id="GO:0000932">
    <property type="term" value="C:P-body"/>
    <property type="evidence" value="ECO:0007669"/>
    <property type="project" value="UniProtKB-SubCell"/>
</dbReference>
<dbReference type="KEGG" id="tng:GSTEN00008504G001"/>
<dbReference type="Gene3D" id="2.130.10.10">
    <property type="entry name" value="YVTN repeat-like/Quinoprotein amine dehydrogenase"/>
    <property type="match status" value="1"/>
</dbReference>
<evidence type="ECO:0000256" key="2">
    <source>
        <dbReference type="ARBA" id="ARBA00004609"/>
    </source>
</evidence>
<keyword evidence="13 19" id="KW-0472">Membrane</keyword>
<evidence type="ECO:0000256" key="7">
    <source>
        <dbReference type="ARBA" id="ARBA00022490"/>
    </source>
</evidence>
<dbReference type="GO" id="GO:0005886">
    <property type="term" value="C:plasma membrane"/>
    <property type="evidence" value="ECO:0007669"/>
    <property type="project" value="UniProtKB-SubCell"/>
</dbReference>
<gene>
    <name evidence="22" type="ORF">GSTENG00008504001</name>
</gene>
<evidence type="ECO:0000256" key="1">
    <source>
        <dbReference type="ARBA" id="ARBA00004201"/>
    </source>
</evidence>
<keyword evidence="10" id="KW-0732">Signal</keyword>
<dbReference type="InterPro" id="IPR049404">
    <property type="entry name" value="EDC4_C"/>
</dbReference>
<name>Q4T247_TETNG</name>
<dbReference type="InterPro" id="IPR015943">
    <property type="entry name" value="WD40/YVTN_repeat-like_dom_sf"/>
</dbReference>
<dbReference type="PROSITE" id="PS50294">
    <property type="entry name" value="WD_REPEATS_REGION"/>
    <property type="match status" value="1"/>
</dbReference>
<dbReference type="Gene3D" id="6.10.140.270">
    <property type="match status" value="1"/>
</dbReference>
<dbReference type="Pfam" id="PF15056">
    <property type="entry name" value="NRN1"/>
    <property type="match status" value="1"/>
</dbReference>
<evidence type="ECO:0000256" key="5">
    <source>
        <dbReference type="ARBA" id="ARBA00015762"/>
    </source>
</evidence>
<keyword evidence="14" id="KW-0325">Glycoprotein</keyword>
<dbReference type="Pfam" id="PF16529">
    <property type="entry name" value="Ge1_WD40"/>
    <property type="match status" value="2"/>
</dbReference>
<accession>Q4T247</accession>
<reference evidence="22" key="2">
    <citation type="submission" date="2004-02" db="EMBL/GenBank/DDBJ databases">
        <authorList>
            <consortium name="Genoscope"/>
            <consortium name="Whitehead Institute Centre for Genome Research"/>
        </authorList>
    </citation>
    <scope>NUCLEOTIDE SEQUENCE</scope>
</reference>
<dbReference type="PANTHER" id="PTHR15598">
    <property type="entry name" value="ENHANCER OF MRNA-DECAPPING PROTEIN 4"/>
    <property type="match status" value="1"/>
</dbReference>
<feature type="compositionally biased region" description="Polar residues" evidence="18">
    <location>
        <begin position="661"/>
        <end position="677"/>
    </location>
</feature>
<feature type="compositionally biased region" description="Polar residues" evidence="18">
    <location>
        <begin position="491"/>
        <end position="507"/>
    </location>
</feature>
<feature type="coiled-coil region" evidence="17">
    <location>
        <begin position="765"/>
        <end position="832"/>
    </location>
</feature>
<protein>
    <recommendedName>
        <fullName evidence="5">Enhancer of mRNA-decapping protein 4</fullName>
    </recommendedName>
</protein>
<dbReference type="GO" id="GO:0098552">
    <property type="term" value="C:side of membrane"/>
    <property type="evidence" value="ECO:0007669"/>
    <property type="project" value="UniProtKB-KW"/>
</dbReference>
<sequence>MASSSNIDIEGATQHLRDILKLDCHGNGPDAQTSDGQRMPSFNEELNGLLGTGLLANTEHSAISQSTRPTSTDISNLQDTQIIDFKRVFFFFFKEYIMPITANNVEIVASQDSSINSKARGSNKVKIQPVAKYDWEHKYYYGRLIAVSSSFLAYAIKGANNHAMIRILHLGSAERSLLKGFTGAAEVWDLEVLRSNHSSWPISVGDVKEGLITVKGHMQRVSEGALSPDGTVLATASHDGYIKFWQMYIEAGQDKPRCLHELRPHGGRPLSCLLFCDNHKRQDPEVPFWRFLITGADQNQELKLWCTVTWNCLQTIRFSPDLLNSSVFPSLKARLDLSAEYLILTDVQRKVLYVIELRQDLDNGKAKFTAVSQFLMTHPVLSFGVREVTCSRLQNTEVLPTEEESESLSTEGNQGPTESKSGILIKLYCVHTQVGFVLLSLQDVQIWFQPNAGSRFAAFLPHSDSQDGFASPGSSASSLTIVTAISSNSDSTNRAIDDISQSPNRAENSSSSLNLSTSSPRAPSAVLLPGLDNLHVGPTTLSWILPLLPPLTSPTRARSPDVISSASTAMSQDMPEIASQTLPHQRGLVSGLEPLPLPALHTDSMASAASALHLLTSPHSANNDSLLPLELGSADGPVGGAVDSEPRLNLTPSLLEKAFSQDNAGASPGSSDGNISHTHWPAAPDITRKTRNSLRDNGLVDCEPDDEMTGLASSSEKCGARSSHRLPVKDWKASPRGSPKLWRKSKRDNGYVKVYKLRYKNADVVEELSVVLRNQQRELTELRNQIETMQSTILSRVEHVLTNHQEQEQGKLGRIQAENQSHQQQLQEQLSQQLSHSLTSVLSSRVDKLLREEMKKTVPQIVGHLSNTVAAKLTAVEAALKDNVTKVAKSKNTTDAIGRAAAEAMQGPIQAAYKDTFQSIVLPVFERGCQSMFQQINDSFKQGTQEYIQQLETHMKQREQDNRDPLIGQLQQMIDNFQSSTDQLASNITANVRVEIQHQLQMMVGNLQESILSQVQRIIKGEVSLAMKEQQAAVTSSIMQAMRSAAGTPVPTTHLNYQAQQASVLQLLQQGQLNQAFQQARQPLALLSTDLNLVLYVCETIEPQQVFGQHSCPLSQPVLLSLIQQLSSNLTTRSELKIGYLEDAVMNLDHNDPLTRDHMATVLTQVRQKLFAFLQHDPHSPLGKKARRLMMMLQGLRFGDGGHVPPEAAEFVHLGKLRSGGHMWPDELFYLARSAFTIISPKAKIESGSRIQSEVGHQSTPSICSWSGPCVKSRRCHSIYKGFAQCLMALGDSLTDNARKDEDTNEIHSICRSWDQFHDCANVAMAGCPQEAAVVWESLRQESRKMQFSGNLYDMCSNRSPSPSVNPSRNEINQESLRGLAQQLHGLHFLVMPLSLLLLFWMAVTCTLV</sequence>
<dbReference type="InterPro" id="IPR045152">
    <property type="entry name" value="EDC4-like"/>
</dbReference>
<evidence type="ECO:0000256" key="12">
    <source>
        <dbReference type="ARBA" id="ARBA00023054"/>
    </source>
</evidence>
<dbReference type="InterPro" id="IPR032401">
    <property type="entry name" value="EDC4_WD40"/>
</dbReference>
<feature type="domain" description="Enhancer of mRNA-decapping protein 4 WD40 repeat region" evidence="20">
    <location>
        <begin position="121"/>
        <end position="184"/>
    </location>
</feature>
<feature type="domain" description="Enhancer of mRNA-decapping protein 4 WD40 repeat region" evidence="20">
    <location>
        <begin position="185"/>
        <end position="360"/>
    </location>
</feature>
<dbReference type="InterPro" id="IPR026144">
    <property type="entry name" value="Neuritin_fam"/>
</dbReference>
<evidence type="ECO:0000256" key="17">
    <source>
        <dbReference type="SAM" id="Coils"/>
    </source>
</evidence>
<evidence type="ECO:0000256" key="16">
    <source>
        <dbReference type="PROSITE-ProRule" id="PRU00221"/>
    </source>
</evidence>
<organism evidence="22">
    <name type="scientific">Tetraodon nigroviridis</name>
    <name type="common">Spotted green pufferfish</name>
    <name type="synonym">Chelonodon nigroviridis</name>
    <dbReference type="NCBI Taxonomy" id="99883"/>
    <lineage>
        <taxon>Eukaryota</taxon>
        <taxon>Metazoa</taxon>
        <taxon>Chordata</taxon>
        <taxon>Craniata</taxon>
        <taxon>Vertebrata</taxon>
        <taxon>Euteleostomi</taxon>
        <taxon>Actinopterygii</taxon>
        <taxon>Neopterygii</taxon>
        <taxon>Teleostei</taxon>
        <taxon>Neoteleostei</taxon>
        <taxon>Acanthomorphata</taxon>
        <taxon>Eupercaria</taxon>
        <taxon>Tetraodontiformes</taxon>
        <taxon>Tetradontoidea</taxon>
        <taxon>Tetraodontidae</taxon>
        <taxon>Tetraodon</taxon>
    </lineage>
</organism>
<keyword evidence="19" id="KW-0812">Transmembrane</keyword>